<dbReference type="Proteomes" id="UP000029585">
    <property type="component" value="Unassembled WGS sequence"/>
</dbReference>
<keyword evidence="3" id="KW-0731">Sigma factor</keyword>
<dbReference type="InterPro" id="IPR039425">
    <property type="entry name" value="RNA_pol_sigma-70-like"/>
</dbReference>
<organism evidence="8 9">
    <name type="scientific">Flavonifractor plautii 1_3_50AFAA</name>
    <dbReference type="NCBI Taxonomy" id="742738"/>
    <lineage>
        <taxon>Bacteria</taxon>
        <taxon>Bacillati</taxon>
        <taxon>Bacillota</taxon>
        <taxon>Clostridia</taxon>
        <taxon>Eubacteriales</taxon>
        <taxon>Oscillospiraceae</taxon>
        <taxon>Flavonifractor</taxon>
    </lineage>
</organism>
<gene>
    <name evidence="8" type="ORF">HMPREF9460_02901</name>
</gene>
<dbReference type="HOGENOM" id="CLU_047691_3_1_9"/>
<dbReference type="SUPFAM" id="SSF88659">
    <property type="entry name" value="Sigma3 and sigma4 domains of RNA polymerase sigma factors"/>
    <property type="match status" value="1"/>
</dbReference>
<dbReference type="InterPro" id="IPR013325">
    <property type="entry name" value="RNA_pol_sigma_r2"/>
</dbReference>
<dbReference type="GeneID" id="63973089"/>
<dbReference type="eggNOG" id="COG1595">
    <property type="taxonomic scope" value="Bacteria"/>
</dbReference>
<feature type="domain" description="RNA polymerase sigma factor 70 region 4 type 2" evidence="7">
    <location>
        <begin position="101"/>
        <end position="151"/>
    </location>
</feature>
<keyword evidence="9" id="KW-1185">Reference proteome</keyword>
<dbReference type="SUPFAM" id="SSF88946">
    <property type="entry name" value="Sigma2 domain of RNA polymerase sigma factors"/>
    <property type="match status" value="1"/>
</dbReference>
<dbReference type="EMBL" id="ADLO01000089">
    <property type="protein sequence ID" value="KGF54397.1"/>
    <property type="molecule type" value="Genomic_DNA"/>
</dbReference>
<feature type="domain" description="RNA polymerase sigma-70 region 2" evidence="6">
    <location>
        <begin position="12"/>
        <end position="78"/>
    </location>
</feature>
<sequence length="160" mass="18344">MRHGETVDLTALYETYSDLLFRTALTYVSHSEDAQDVVHDVFAVYLAKRPTFQDTSHQRAWMLRVTINKCRDLQRRNAVRRYTPLEDAEHIASPEDSETSELLAAVRSLPDKLHEVVVLHYLEGFSVEETARCLRISVSAVKMRLTRGRQAIKALLGTEE</sequence>
<dbReference type="AlphaFoldDB" id="A0A096CHV3"/>
<accession>A0A096CHV3</accession>
<evidence type="ECO:0000256" key="5">
    <source>
        <dbReference type="ARBA" id="ARBA00023163"/>
    </source>
</evidence>
<keyword evidence="2" id="KW-0805">Transcription regulation</keyword>
<dbReference type="GO" id="GO:0006352">
    <property type="term" value="P:DNA-templated transcription initiation"/>
    <property type="evidence" value="ECO:0007669"/>
    <property type="project" value="InterPro"/>
</dbReference>
<proteinExistence type="inferred from homology"/>
<dbReference type="GO" id="GO:0016987">
    <property type="term" value="F:sigma factor activity"/>
    <property type="evidence" value="ECO:0007669"/>
    <property type="project" value="UniProtKB-KW"/>
</dbReference>
<evidence type="ECO:0000259" key="6">
    <source>
        <dbReference type="Pfam" id="PF04542"/>
    </source>
</evidence>
<dbReference type="CDD" id="cd06171">
    <property type="entry name" value="Sigma70_r4"/>
    <property type="match status" value="1"/>
</dbReference>
<dbReference type="Gene3D" id="1.10.1740.10">
    <property type="match status" value="1"/>
</dbReference>
<evidence type="ECO:0000256" key="3">
    <source>
        <dbReference type="ARBA" id="ARBA00023082"/>
    </source>
</evidence>
<evidence type="ECO:0000256" key="1">
    <source>
        <dbReference type="ARBA" id="ARBA00010641"/>
    </source>
</evidence>
<dbReference type="InterPro" id="IPR036388">
    <property type="entry name" value="WH-like_DNA-bd_sf"/>
</dbReference>
<dbReference type="InterPro" id="IPR013249">
    <property type="entry name" value="RNA_pol_sigma70_r4_t2"/>
</dbReference>
<dbReference type="Pfam" id="PF08281">
    <property type="entry name" value="Sigma70_r4_2"/>
    <property type="match status" value="1"/>
</dbReference>
<evidence type="ECO:0000256" key="2">
    <source>
        <dbReference type="ARBA" id="ARBA00023015"/>
    </source>
</evidence>
<evidence type="ECO:0000313" key="8">
    <source>
        <dbReference type="EMBL" id="KGF54397.1"/>
    </source>
</evidence>
<evidence type="ECO:0008006" key="10">
    <source>
        <dbReference type="Google" id="ProtNLM"/>
    </source>
</evidence>
<dbReference type="Gene3D" id="1.10.10.10">
    <property type="entry name" value="Winged helix-like DNA-binding domain superfamily/Winged helix DNA-binding domain"/>
    <property type="match status" value="1"/>
</dbReference>
<reference evidence="8 9" key="1">
    <citation type="submission" date="2011-08" db="EMBL/GenBank/DDBJ databases">
        <title>The Genome Sequence of Clostridium orbiscindens 1_3_50AFAA.</title>
        <authorList>
            <consortium name="The Broad Institute Genome Sequencing Platform"/>
            <person name="Earl A."/>
            <person name="Ward D."/>
            <person name="Feldgarden M."/>
            <person name="Gevers D."/>
            <person name="Daigneault M."/>
            <person name="Strauss J."/>
            <person name="Allen-Vercoe E."/>
            <person name="Young S.K."/>
            <person name="Zeng Q."/>
            <person name="Gargeya S."/>
            <person name="Fitzgerald M."/>
            <person name="Haas B."/>
            <person name="Abouelleil A."/>
            <person name="Alvarado L."/>
            <person name="Arachchi H.M."/>
            <person name="Berlin A."/>
            <person name="Brown A."/>
            <person name="Chapman S.B."/>
            <person name="Chen Z."/>
            <person name="Dunbar C."/>
            <person name="Freedman E."/>
            <person name="Gearin G."/>
            <person name="Gellesch M."/>
            <person name="Goldberg J."/>
            <person name="Griggs A."/>
            <person name="Gujja S."/>
            <person name="Heiman D."/>
            <person name="Howarth C."/>
            <person name="Larson L."/>
            <person name="Lui A."/>
            <person name="MacDonald P.J.P."/>
            <person name="Montmayeur A."/>
            <person name="Murphy C."/>
            <person name="Neiman D."/>
            <person name="Pearson M."/>
            <person name="Priest M."/>
            <person name="Roberts A."/>
            <person name="Saif S."/>
            <person name="Shea T."/>
            <person name="Shenoy N."/>
            <person name="Sisk P."/>
            <person name="Stolte C."/>
            <person name="Sykes S."/>
            <person name="Wortman J."/>
            <person name="Nusbaum C."/>
            <person name="Birren B."/>
        </authorList>
    </citation>
    <scope>NUCLEOTIDE SEQUENCE [LARGE SCALE GENOMIC DNA]</scope>
    <source>
        <strain evidence="8 9">1_3_50AFAA</strain>
    </source>
</reference>
<keyword evidence="5" id="KW-0804">Transcription</keyword>
<evidence type="ECO:0000313" key="9">
    <source>
        <dbReference type="Proteomes" id="UP000029585"/>
    </source>
</evidence>
<dbReference type="PANTHER" id="PTHR43133:SF8">
    <property type="entry name" value="RNA POLYMERASE SIGMA FACTOR HI_1459-RELATED"/>
    <property type="match status" value="1"/>
</dbReference>
<dbReference type="InterPro" id="IPR007627">
    <property type="entry name" value="RNA_pol_sigma70_r2"/>
</dbReference>
<dbReference type="InterPro" id="IPR014284">
    <property type="entry name" value="RNA_pol_sigma-70_dom"/>
</dbReference>
<evidence type="ECO:0000256" key="4">
    <source>
        <dbReference type="ARBA" id="ARBA00023125"/>
    </source>
</evidence>
<protein>
    <recommendedName>
        <fullName evidence="10">HTH luxR-type domain-containing protein</fullName>
    </recommendedName>
</protein>
<dbReference type="RefSeq" id="WP_007492182.1">
    <property type="nucleotide sequence ID" value="NZ_KN174164.1"/>
</dbReference>
<dbReference type="Pfam" id="PF04542">
    <property type="entry name" value="Sigma70_r2"/>
    <property type="match status" value="1"/>
</dbReference>
<dbReference type="PANTHER" id="PTHR43133">
    <property type="entry name" value="RNA POLYMERASE ECF-TYPE SIGMA FACTO"/>
    <property type="match status" value="1"/>
</dbReference>
<comment type="caution">
    <text evidence="8">The sequence shown here is derived from an EMBL/GenBank/DDBJ whole genome shotgun (WGS) entry which is preliminary data.</text>
</comment>
<keyword evidence="4" id="KW-0238">DNA-binding</keyword>
<evidence type="ECO:0000259" key="7">
    <source>
        <dbReference type="Pfam" id="PF08281"/>
    </source>
</evidence>
<comment type="similarity">
    <text evidence="1">Belongs to the sigma-70 factor family. ECF subfamily.</text>
</comment>
<dbReference type="InterPro" id="IPR013324">
    <property type="entry name" value="RNA_pol_sigma_r3/r4-like"/>
</dbReference>
<dbReference type="GO" id="GO:0003677">
    <property type="term" value="F:DNA binding"/>
    <property type="evidence" value="ECO:0007669"/>
    <property type="project" value="UniProtKB-KW"/>
</dbReference>
<name>A0A096CHV3_FLAPL</name>
<dbReference type="PATRIC" id="fig|742738.3.peg.2984"/>
<dbReference type="NCBIfam" id="TIGR02937">
    <property type="entry name" value="sigma70-ECF"/>
    <property type="match status" value="1"/>
</dbReference>